<dbReference type="InterPro" id="IPR036291">
    <property type="entry name" value="NAD(P)-bd_dom_sf"/>
</dbReference>
<evidence type="ECO:0000313" key="4">
    <source>
        <dbReference type="Proteomes" id="UP001454036"/>
    </source>
</evidence>
<comment type="similarity">
    <text evidence="1">Belongs to the short-chain dehydrogenases/reductases (SDR) family.</text>
</comment>
<dbReference type="Proteomes" id="UP001454036">
    <property type="component" value="Unassembled WGS sequence"/>
</dbReference>
<evidence type="ECO:0000313" key="3">
    <source>
        <dbReference type="EMBL" id="GAA0164274.1"/>
    </source>
</evidence>
<dbReference type="Gene3D" id="3.40.50.720">
    <property type="entry name" value="NAD(P)-binding Rossmann-like Domain"/>
    <property type="match status" value="1"/>
</dbReference>
<evidence type="ECO:0000256" key="2">
    <source>
        <dbReference type="ARBA" id="ARBA00023027"/>
    </source>
</evidence>
<dbReference type="EMBL" id="BAABME010004996">
    <property type="protein sequence ID" value="GAA0164274.1"/>
    <property type="molecule type" value="Genomic_DNA"/>
</dbReference>
<gene>
    <name evidence="3" type="ORF">LIER_19950</name>
</gene>
<dbReference type="SUPFAM" id="SSF51735">
    <property type="entry name" value="NAD(P)-binding Rossmann-fold domains"/>
    <property type="match status" value="1"/>
</dbReference>
<organism evidence="3 4">
    <name type="scientific">Lithospermum erythrorhizon</name>
    <name type="common">Purple gromwell</name>
    <name type="synonym">Lithospermum officinale var. erythrorhizon</name>
    <dbReference type="NCBI Taxonomy" id="34254"/>
    <lineage>
        <taxon>Eukaryota</taxon>
        <taxon>Viridiplantae</taxon>
        <taxon>Streptophyta</taxon>
        <taxon>Embryophyta</taxon>
        <taxon>Tracheophyta</taxon>
        <taxon>Spermatophyta</taxon>
        <taxon>Magnoliopsida</taxon>
        <taxon>eudicotyledons</taxon>
        <taxon>Gunneridae</taxon>
        <taxon>Pentapetalae</taxon>
        <taxon>asterids</taxon>
        <taxon>lamiids</taxon>
        <taxon>Boraginales</taxon>
        <taxon>Boraginaceae</taxon>
        <taxon>Boraginoideae</taxon>
        <taxon>Lithospermeae</taxon>
        <taxon>Lithospermum</taxon>
    </lineage>
</organism>
<sequence length="83" mass="9214">MWRTCDAGSEFGEPTGRSSSWKYRAPFSLPRHEEAEKMFQPFTSLKNEALKTKNVADALLFLASDDSAFINGHDLVVDGGFSV</sequence>
<proteinExistence type="inferred from homology"/>
<dbReference type="PANTHER" id="PTHR42820:SF21">
    <property type="entry name" value="SHORT-CHAIN DEHYDROGENASE REDUCTASE 3B-LIKE"/>
    <property type="match status" value="1"/>
</dbReference>
<name>A0AAV3QKK7_LITER</name>
<dbReference type="AlphaFoldDB" id="A0AAV3QKK7"/>
<dbReference type="PANTHER" id="PTHR42820">
    <property type="entry name" value="SHORT-CHAIN DEHYDROGENASE REDUCTASE"/>
    <property type="match status" value="1"/>
</dbReference>
<dbReference type="Pfam" id="PF13561">
    <property type="entry name" value="adh_short_C2"/>
    <property type="match status" value="1"/>
</dbReference>
<keyword evidence="2" id="KW-0520">NAD</keyword>
<dbReference type="InterPro" id="IPR002347">
    <property type="entry name" value="SDR_fam"/>
</dbReference>
<comment type="caution">
    <text evidence="3">The sequence shown here is derived from an EMBL/GenBank/DDBJ whole genome shotgun (WGS) entry which is preliminary data.</text>
</comment>
<evidence type="ECO:0000256" key="1">
    <source>
        <dbReference type="ARBA" id="ARBA00006484"/>
    </source>
</evidence>
<keyword evidence="4" id="KW-1185">Reference proteome</keyword>
<accession>A0AAV3QKK7</accession>
<reference evidence="3 4" key="1">
    <citation type="submission" date="2024-01" db="EMBL/GenBank/DDBJ databases">
        <title>The complete chloroplast genome sequence of Lithospermum erythrorhizon: insights into the phylogenetic relationship among Boraginaceae species and the maternal lineages of purple gromwells.</title>
        <authorList>
            <person name="Okada T."/>
            <person name="Watanabe K."/>
        </authorList>
    </citation>
    <scope>NUCLEOTIDE SEQUENCE [LARGE SCALE GENOMIC DNA]</scope>
</reference>
<protein>
    <submittedName>
        <fullName evidence="3">Uncharacterized protein</fullName>
    </submittedName>
</protein>